<organism evidence="4 5">
    <name type="scientific">Microvirgula aerodenitrificans</name>
    <dbReference type="NCBI Taxonomy" id="57480"/>
    <lineage>
        <taxon>Bacteria</taxon>
        <taxon>Pseudomonadati</taxon>
        <taxon>Pseudomonadota</taxon>
        <taxon>Betaproteobacteria</taxon>
        <taxon>Neisseriales</taxon>
        <taxon>Aquaspirillaceae</taxon>
        <taxon>Microvirgula</taxon>
    </lineage>
</organism>
<dbReference type="HAMAP" id="MF_00649">
    <property type="entry name" value="DNA_gyrase_inhibitor_YacG"/>
    <property type="match status" value="1"/>
</dbReference>
<dbReference type="KEGG" id="maer:DAI18_10350"/>
<dbReference type="SUPFAM" id="SSF57716">
    <property type="entry name" value="Glucocorticoid receptor-like (DNA-binding domain)"/>
    <property type="match status" value="1"/>
</dbReference>
<dbReference type="InterPro" id="IPR005584">
    <property type="entry name" value="DNA_gyrase_inhibitor_YacG"/>
</dbReference>
<dbReference type="Gene3D" id="3.30.50.10">
    <property type="entry name" value="Erythroid Transcription Factor GATA-1, subunit A"/>
    <property type="match status" value="1"/>
</dbReference>
<dbReference type="AlphaFoldDB" id="A0A2S0PAI7"/>
<dbReference type="EMBL" id="CP028519">
    <property type="protein sequence ID" value="AVY94400.1"/>
    <property type="molecule type" value="Genomic_DNA"/>
</dbReference>
<dbReference type="GO" id="GO:0006355">
    <property type="term" value="P:regulation of DNA-templated transcription"/>
    <property type="evidence" value="ECO:0007669"/>
    <property type="project" value="InterPro"/>
</dbReference>
<name>A0A2S0PAI7_9NEIS</name>
<evidence type="ECO:0000313" key="4">
    <source>
        <dbReference type="EMBL" id="AVY94400.1"/>
    </source>
</evidence>
<dbReference type="OrthoDB" id="9809663at2"/>
<keyword evidence="5" id="KW-1185">Reference proteome</keyword>
<feature type="binding site" evidence="3">
    <location>
        <position position="26"/>
    </location>
    <ligand>
        <name>Zn(2+)</name>
        <dbReference type="ChEBI" id="CHEBI:29105"/>
    </ligand>
</feature>
<dbReference type="GO" id="GO:0008657">
    <property type="term" value="F:DNA topoisomerase type II (double strand cut, ATP-hydrolyzing) inhibitor activity"/>
    <property type="evidence" value="ECO:0007669"/>
    <property type="project" value="UniProtKB-UniRule"/>
</dbReference>
<proteinExistence type="inferred from homology"/>
<feature type="binding site" evidence="3">
    <location>
        <position position="10"/>
    </location>
    <ligand>
        <name>Zn(2+)</name>
        <dbReference type="ChEBI" id="CHEBI:29105"/>
    </ligand>
</feature>
<keyword evidence="2 3" id="KW-0862">Zinc</keyword>
<dbReference type="Proteomes" id="UP000244173">
    <property type="component" value="Chromosome"/>
</dbReference>
<accession>A0A2S0PAI7</accession>
<keyword evidence="1 3" id="KW-0479">Metal-binding</keyword>
<dbReference type="RefSeq" id="WP_028497640.1">
    <property type="nucleotide sequence ID" value="NZ_CP028519.1"/>
</dbReference>
<evidence type="ECO:0000256" key="2">
    <source>
        <dbReference type="ARBA" id="ARBA00022833"/>
    </source>
</evidence>
<protein>
    <recommendedName>
        <fullName evidence="3">DNA gyrase inhibitor YacG</fullName>
    </recommendedName>
</protein>
<sequence length="64" mass="7360">MTTVVKCPTCSRPVEWTAESRWRPFCSERCKLIDLGQWAEGRYTVPCEPADPRADTENGQDFTH</sequence>
<dbReference type="InterPro" id="IPR013088">
    <property type="entry name" value="Znf_NHR/GATA"/>
</dbReference>
<dbReference type="STRING" id="1122240.GCA_000620105_00105"/>
<comment type="cofactor">
    <cofactor evidence="3">
        <name>Zn(2+)</name>
        <dbReference type="ChEBI" id="CHEBI:29105"/>
    </cofactor>
    <text evidence="3">Binds 1 zinc ion.</text>
</comment>
<dbReference type="Pfam" id="PF03884">
    <property type="entry name" value="YacG"/>
    <property type="match status" value="1"/>
</dbReference>
<dbReference type="GO" id="GO:0008270">
    <property type="term" value="F:zinc ion binding"/>
    <property type="evidence" value="ECO:0007669"/>
    <property type="project" value="UniProtKB-UniRule"/>
</dbReference>
<evidence type="ECO:0000256" key="3">
    <source>
        <dbReference type="HAMAP-Rule" id="MF_00649"/>
    </source>
</evidence>
<comment type="function">
    <text evidence="3">Inhibits all the catalytic activities of DNA gyrase by preventing its interaction with DNA. Acts by binding directly to the C-terminal domain of GyrB, which probably disrupts DNA binding by the gyrase.</text>
</comment>
<gene>
    <name evidence="3" type="primary">yacG</name>
    <name evidence="4" type="ORF">DAI18_10350</name>
</gene>
<reference evidence="4 5" key="1">
    <citation type="submission" date="2018-04" db="EMBL/GenBank/DDBJ databases">
        <title>Denitrifier Microvirgula.</title>
        <authorList>
            <person name="Anderson E."/>
            <person name="Jang J."/>
            <person name="Ishii S."/>
        </authorList>
    </citation>
    <scope>NUCLEOTIDE SEQUENCE [LARGE SCALE GENOMIC DNA]</scope>
    <source>
        <strain evidence="4 5">BE2.4</strain>
    </source>
</reference>
<dbReference type="PANTHER" id="PTHR36150:SF1">
    <property type="entry name" value="DNA GYRASE INHIBITOR YACG"/>
    <property type="match status" value="1"/>
</dbReference>
<feature type="binding site" evidence="3">
    <location>
        <position position="7"/>
    </location>
    <ligand>
        <name>Zn(2+)</name>
        <dbReference type="ChEBI" id="CHEBI:29105"/>
    </ligand>
</feature>
<comment type="subunit">
    <text evidence="3">Interacts with GyrB.</text>
</comment>
<feature type="binding site" evidence="3">
    <location>
        <position position="30"/>
    </location>
    <ligand>
        <name>Zn(2+)</name>
        <dbReference type="ChEBI" id="CHEBI:29105"/>
    </ligand>
</feature>
<evidence type="ECO:0000313" key="5">
    <source>
        <dbReference type="Proteomes" id="UP000244173"/>
    </source>
</evidence>
<comment type="similarity">
    <text evidence="3">Belongs to the DNA gyrase inhibitor YacG family.</text>
</comment>
<evidence type="ECO:0000256" key="1">
    <source>
        <dbReference type="ARBA" id="ARBA00022723"/>
    </source>
</evidence>
<dbReference type="PANTHER" id="PTHR36150">
    <property type="entry name" value="DNA GYRASE INHIBITOR YACG"/>
    <property type="match status" value="1"/>
</dbReference>